<comment type="caution">
    <text evidence="13">The sequence shown here is derived from an EMBL/GenBank/DDBJ whole genome shotgun (WGS) entry which is preliminary data.</text>
</comment>
<dbReference type="HAMAP" id="MF_01393">
    <property type="entry name" value="ATP_synth_a_bact"/>
    <property type="match status" value="1"/>
</dbReference>
<keyword evidence="4 11" id="KW-0138">CF(0)</keyword>
<dbReference type="PRINTS" id="PR00123">
    <property type="entry name" value="ATPASEA"/>
</dbReference>
<evidence type="ECO:0000256" key="1">
    <source>
        <dbReference type="ARBA" id="ARBA00004141"/>
    </source>
</evidence>
<dbReference type="RefSeq" id="WP_057823389.1">
    <property type="nucleotide sequence ID" value="NZ_AZFX01000010.1"/>
</dbReference>
<keyword evidence="7 11" id="KW-1133">Transmembrane helix</keyword>
<evidence type="ECO:0000256" key="3">
    <source>
        <dbReference type="ARBA" id="ARBA00022448"/>
    </source>
</evidence>
<evidence type="ECO:0000256" key="8">
    <source>
        <dbReference type="ARBA" id="ARBA00023065"/>
    </source>
</evidence>
<dbReference type="Proteomes" id="UP000051315">
    <property type="component" value="Unassembled WGS sequence"/>
</dbReference>
<dbReference type="NCBIfam" id="NF004479">
    <property type="entry name" value="PRK05815.1-4"/>
    <property type="match status" value="1"/>
</dbReference>
<dbReference type="PROSITE" id="PS00449">
    <property type="entry name" value="ATPASE_A"/>
    <property type="match status" value="1"/>
</dbReference>
<evidence type="ECO:0000256" key="7">
    <source>
        <dbReference type="ARBA" id="ARBA00022989"/>
    </source>
</evidence>
<dbReference type="GO" id="GO:0046933">
    <property type="term" value="F:proton-transporting ATP synthase activity, rotational mechanism"/>
    <property type="evidence" value="ECO:0007669"/>
    <property type="project" value="UniProtKB-UniRule"/>
</dbReference>
<protein>
    <recommendedName>
        <fullName evidence="11 12">ATP synthase subunit a</fullName>
    </recommendedName>
    <alternativeName>
        <fullName evidence="11">ATP synthase F0 sector subunit a</fullName>
    </alternativeName>
    <alternativeName>
        <fullName evidence="11">F-ATPase subunit 6</fullName>
    </alternativeName>
</protein>
<evidence type="ECO:0000256" key="10">
    <source>
        <dbReference type="ARBA" id="ARBA00023310"/>
    </source>
</evidence>
<dbReference type="InterPro" id="IPR035908">
    <property type="entry name" value="F0_ATP_A_sf"/>
</dbReference>
<reference evidence="13 14" key="1">
    <citation type="journal article" date="2015" name="Genome Announc.">
        <title>Expanding the biotechnology potential of lactobacilli through comparative genomics of 213 strains and associated genera.</title>
        <authorList>
            <person name="Sun Z."/>
            <person name="Harris H.M."/>
            <person name="McCann A."/>
            <person name="Guo C."/>
            <person name="Argimon S."/>
            <person name="Zhang W."/>
            <person name="Yang X."/>
            <person name="Jeffery I.B."/>
            <person name="Cooney J.C."/>
            <person name="Kagawa T.F."/>
            <person name="Liu W."/>
            <person name="Song Y."/>
            <person name="Salvetti E."/>
            <person name="Wrobel A."/>
            <person name="Rasinkangas P."/>
            <person name="Parkhill J."/>
            <person name="Rea M.C."/>
            <person name="O'Sullivan O."/>
            <person name="Ritari J."/>
            <person name="Douillard F.P."/>
            <person name="Paul Ross R."/>
            <person name="Yang R."/>
            <person name="Briner A.E."/>
            <person name="Felis G.E."/>
            <person name="de Vos W.M."/>
            <person name="Barrangou R."/>
            <person name="Klaenhammer T.R."/>
            <person name="Caufield P.W."/>
            <person name="Cui Y."/>
            <person name="Zhang H."/>
            <person name="O'Toole P.W."/>
        </authorList>
    </citation>
    <scope>NUCLEOTIDE SEQUENCE [LARGE SCALE GENOMIC DNA]</scope>
    <source>
        <strain evidence="13 14">DSM 17758</strain>
    </source>
</reference>
<feature type="transmembrane region" description="Helical" evidence="11">
    <location>
        <begin position="15"/>
        <end position="37"/>
    </location>
</feature>
<feature type="transmembrane region" description="Helical" evidence="11">
    <location>
        <begin position="75"/>
        <end position="95"/>
    </location>
</feature>
<comment type="function">
    <text evidence="11 12">Key component of the proton channel; it plays a direct role in the translocation of protons across the membrane.</text>
</comment>
<name>A0A0R1W6B2_9LACO</name>
<dbReference type="PANTHER" id="PTHR42823:SF3">
    <property type="entry name" value="ATP SYNTHASE SUBUNIT A, CHLOROPLASTIC"/>
    <property type="match status" value="1"/>
</dbReference>
<dbReference type="InterPro" id="IPR000568">
    <property type="entry name" value="ATP_synth_F0_asu"/>
</dbReference>
<keyword evidence="3 11" id="KW-0813">Transport</keyword>
<comment type="similarity">
    <text evidence="2 11 12">Belongs to the ATPase A chain family.</text>
</comment>
<evidence type="ECO:0000256" key="5">
    <source>
        <dbReference type="ARBA" id="ARBA00022692"/>
    </source>
</evidence>
<comment type="subcellular location">
    <subcellularLocation>
        <location evidence="11 12">Cell membrane</location>
        <topology evidence="11 12">Multi-pass membrane protein</topology>
    </subcellularLocation>
    <subcellularLocation>
        <location evidence="1">Membrane</location>
        <topology evidence="1">Multi-pass membrane protein</topology>
    </subcellularLocation>
</comment>
<evidence type="ECO:0000256" key="2">
    <source>
        <dbReference type="ARBA" id="ARBA00006810"/>
    </source>
</evidence>
<dbReference type="OrthoDB" id="9789241at2"/>
<evidence type="ECO:0000256" key="9">
    <source>
        <dbReference type="ARBA" id="ARBA00023136"/>
    </source>
</evidence>
<dbReference type="PANTHER" id="PTHR42823">
    <property type="entry name" value="ATP SYNTHASE SUBUNIT A, CHLOROPLASTIC"/>
    <property type="match status" value="1"/>
</dbReference>
<evidence type="ECO:0000256" key="6">
    <source>
        <dbReference type="ARBA" id="ARBA00022781"/>
    </source>
</evidence>
<dbReference type="SUPFAM" id="SSF81336">
    <property type="entry name" value="F1F0 ATP synthase subunit A"/>
    <property type="match status" value="1"/>
</dbReference>
<dbReference type="Pfam" id="PF00119">
    <property type="entry name" value="ATP-synt_A"/>
    <property type="match status" value="1"/>
</dbReference>
<organism evidence="13 14">
    <name type="scientific">Lapidilactobacillus concavus DSM 17758</name>
    <dbReference type="NCBI Taxonomy" id="1423735"/>
    <lineage>
        <taxon>Bacteria</taxon>
        <taxon>Bacillati</taxon>
        <taxon>Bacillota</taxon>
        <taxon>Bacilli</taxon>
        <taxon>Lactobacillales</taxon>
        <taxon>Lactobacillaceae</taxon>
        <taxon>Lapidilactobacillus</taxon>
    </lineage>
</organism>
<dbReference type="CDD" id="cd00310">
    <property type="entry name" value="ATP-synt_Fo_a_6"/>
    <property type="match status" value="1"/>
</dbReference>
<accession>A0A0R1W6B2</accession>
<dbReference type="STRING" id="1423735.FC15_GL000116"/>
<evidence type="ECO:0000256" key="11">
    <source>
        <dbReference type="HAMAP-Rule" id="MF_01393"/>
    </source>
</evidence>
<dbReference type="AlphaFoldDB" id="A0A0R1W6B2"/>
<evidence type="ECO:0000313" key="13">
    <source>
        <dbReference type="EMBL" id="KRM12917.1"/>
    </source>
</evidence>
<feature type="transmembrane region" description="Helical" evidence="11">
    <location>
        <begin position="179"/>
        <end position="199"/>
    </location>
</feature>
<gene>
    <name evidence="11" type="primary">atpB</name>
    <name evidence="13" type="ORF">FC15_GL000116</name>
</gene>
<dbReference type="GO" id="GO:0042777">
    <property type="term" value="P:proton motive force-driven plasma membrane ATP synthesis"/>
    <property type="evidence" value="ECO:0007669"/>
    <property type="project" value="TreeGrafter"/>
</dbReference>
<evidence type="ECO:0000256" key="12">
    <source>
        <dbReference type="RuleBase" id="RU000483"/>
    </source>
</evidence>
<dbReference type="NCBIfam" id="TIGR01131">
    <property type="entry name" value="ATP_synt_6_or_A"/>
    <property type="match status" value="1"/>
</dbReference>
<dbReference type="InterPro" id="IPR045082">
    <property type="entry name" value="ATP_syn_F0_a_bact/chloroplast"/>
</dbReference>
<sequence length="237" mass="26853">MESKYQYLTFIGLRFNVANCLSILLTALLVFVFTFFLSRKLTMKPGKGQNVLEYLIDFTNGIVKSIMPGEEGKPFYFYIFVLFTFILFANVIGLFFQVKINGYTFTKSPTADPMVTMPLAMVTLLMSHYFSVQKFGLKGYLHNYVSPVSFLLPVNLIEEFTNFLTLSLRLYGNIYAGEVLIGLLVMVANSMGIVSVVVAAPMTMIWQGFSVFIGAIQAYVFSILSCVYFSRKLEREE</sequence>
<dbReference type="Gene3D" id="1.20.120.220">
    <property type="entry name" value="ATP synthase, F0 complex, subunit A"/>
    <property type="match status" value="1"/>
</dbReference>
<keyword evidence="5 11" id="KW-0812">Transmembrane</keyword>
<dbReference type="PATRIC" id="fig|1423735.3.peg.117"/>
<feature type="transmembrane region" description="Helical" evidence="11">
    <location>
        <begin position="205"/>
        <end position="229"/>
    </location>
</feature>
<feature type="transmembrane region" description="Helical" evidence="11">
    <location>
        <begin position="115"/>
        <end position="132"/>
    </location>
</feature>
<dbReference type="EMBL" id="AZFX01000010">
    <property type="protein sequence ID" value="KRM12917.1"/>
    <property type="molecule type" value="Genomic_DNA"/>
</dbReference>
<keyword evidence="8 11" id="KW-0406">Ion transport</keyword>
<dbReference type="GO" id="GO:0045259">
    <property type="term" value="C:proton-transporting ATP synthase complex"/>
    <property type="evidence" value="ECO:0007669"/>
    <property type="project" value="UniProtKB-KW"/>
</dbReference>
<evidence type="ECO:0000256" key="4">
    <source>
        <dbReference type="ARBA" id="ARBA00022547"/>
    </source>
</evidence>
<proteinExistence type="inferred from homology"/>
<dbReference type="InterPro" id="IPR023011">
    <property type="entry name" value="ATP_synth_F0_asu_AS"/>
</dbReference>
<keyword evidence="14" id="KW-1185">Reference proteome</keyword>
<keyword evidence="10 11" id="KW-0066">ATP synthesis</keyword>
<keyword evidence="11" id="KW-1003">Cell membrane</keyword>
<dbReference type="GO" id="GO:0005886">
    <property type="term" value="C:plasma membrane"/>
    <property type="evidence" value="ECO:0007669"/>
    <property type="project" value="UniProtKB-SubCell"/>
</dbReference>
<keyword evidence="6 11" id="KW-0375">Hydrogen ion transport</keyword>
<keyword evidence="9 11" id="KW-0472">Membrane</keyword>
<evidence type="ECO:0000313" key="14">
    <source>
        <dbReference type="Proteomes" id="UP000051315"/>
    </source>
</evidence>